<evidence type="ECO:0000313" key="3">
    <source>
        <dbReference type="Proteomes" id="UP001151760"/>
    </source>
</evidence>
<feature type="transmembrane region" description="Helical" evidence="1">
    <location>
        <begin position="28"/>
        <end position="49"/>
    </location>
</feature>
<keyword evidence="3" id="KW-1185">Reference proteome</keyword>
<evidence type="ECO:0000256" key="1">
    <source>
        <dbReference type="SAM" id="Phobius"/>
    </source>
</evidence>
<sequence>MDSRLIQYNLPQDKPLDLAAVVGKLLDLVAVVVVWARLGIFVPVVISVIRQRFNPDFEMVSIQYLGLAPAIEEPFVFDHIGAPVQITEVHVERNMCAAHVKSDSMSWPGVRKCLMSNMFYLHAPVDRGEPLSPVAKTISIDQNVRRCLASFEEQATKFFRRFRNTCSNDF</sequence>
<evidence type="ECO:0000313" key="2">
    <source>
        <dbReference type="EMBL" id="GJT36389.1"/>
    </source>
</evidence>
<reference evidence="2" key="1">
    <citation type="journal article" date="2022" name="Int. J. Mol. Sci.">
        <title>Draft Genome of Tanacetum Coccineum: Genomic Comparison of Closely Related Tanacetum-Family Plants.</title>
        <authorList>
            <person name="Yamashiro T."/>
            <person name="Shiraishi A."/>
            <person name="Nakayama K."/>
            <person name="Satake H."/>
        </authorList>
    </citation>
    <scope>NUCLEOTIDE SEQUENCE</scope>
</reference>
<accession>A0ABQ5DH52</accession>
<keyword evidence="1" id="KW-0812">Transmembrane</keyword>
<proteinExistence type="predicted"/>
<dbReference type="EMBL" id="BQNB010015132">
    <property type="protein sequence ID" value="GJT36389.1"/>
    <property type="molecule type" value="Genomic_DNA"/>
</dbReference>
<comment type="caution">
    <text evidence="2">The sequence shown here is derived from an EMBL/GenBank/DDBJ whole genome shotgun (WGS) entry which is preliminary data.</text>
</comment>
<protein>
    <submittedName>
        <fullName evidence="2">Uncharacterized protein</fullName>
    </submittedName>
</protein>
<dbReference type="Proteomes" id="UP001151760">
    <property type="component" value="Unassembled WGS sequence"/>
</dbReference>
<name>A0ABQ5DH52_9ASTR</name>
<keyword evidence="1" id="KW-0472">Membrane</keyword>
<organism evidence="2 3">
    <name type="scientific">Tanacetum coccineum</name>
    <dbReference type="NCBI Taxonomy" id="301880"/>
    <lineage>
        <taxon>Eukaryota</taxon>
        <taxon>Viridiplantae</taxon>
        <taxon>Streptophyta</taxon>
        <taxon>Embryophyta</taxon>
        <taxon>Tracheophyta</taxon>
        <taxon>Spermatophyta</taxon>
        <taxon>Magnoliopsida</taxon>
        <taxon>eudicotyledons</taxon>
        <taxon>Gunneridae</taxon>
        <taxon>Pentapetalae</taxon>
        <taxon>asterids</taxon>
        <taxon>campanulids</taxon>
        <taxon>Asterales</taxon>
        <taxon>Asteraceae</taxon>
        <taxon>Asteroideae</taxon>
        <taxon>Anthemideae</taxon>
        <taxon>Anthemidinae</taxon>
        <taxon>Tanacetum</taxon>
    </lineage>
</organism>
<reference evidence="2" key="2">
    <citation type="submission" date="2022-01" db="EMBL/GenBank/DDBJ databases">
        <authorList>
            <person name="Yamashiro T."/>
            <person name="Shiraishi A."/>
            <person name="Satake H."/>
            <person name="Nakayama K."/>
        </authorList>
    </citation>
    <scope>NUCLEOTIDE SEQUENCE</scope>
</reference>
<gene>
    <name evidence="2" type="ORF">Tco_0926808</name>
</gene>
<keyword evidence="1" id="KW-1133">Transmembrane helix</keyword>